<accession>A0AAW1N5A4</accession>
<feature type="transmembrane region" description="Helical" evidence="1">
    <location>
        <begin position="21"/>
        <end position="40"/>
    </location>
</feature>
<keyword evidence="3" id="KW-1185">Reference proteome</keyword>
<evidence type="ECO:0000313" key="2">
    <source>
        <dbReference type="EMBL" id="KAK9753741.1"/>
    </source>
</evidence>
<organism evidence="2 3">
    <name type="scientific">Popillia japonica</name>
    <name type="common">Japanese beetle</name>
    <dbReference type="NCBI Taxonomy" id="7064"/>
    <lineage>
        <taxon>Eukaryota</taxon>
        <taxon>Metazoa</taxon>
        <taxon>Ecdysozoa</taxon>
        <taxon>Arthropoda</taxon>
        <taxon>Hexapoda</taxon>
        <taxon>Insecta</taxon>
        <taxon>Pterygota</taxon>
        <taxon>Neoptera</taxon>
        <taxon>Endopterygota</taxon>
        <taxon>Coleoptera</taxon>
        <taxon>Polyphaga</taxon>
        <taxon>Scarabaeiformia</taxon>
        <taxon>Scarabaeidae</taxon>
        <taxon>Rutelinae</taxon>
        <taxon>Popillia</taxon>
    </lineage>
</organism>
<dbReference type="AlphaFoldDB" id="A0AAW1N5A4"/>
<name>A0AAW1N5A4_POPJA</name>
<sequence length="118" mass="13002">MTVSSGNIQRLEGIKNSKLNLQLARLFLPAFSITVGHYILNLKTLTLTSMLSDTVTAYTRLRIAIKTKLPGMLTDGVILLHDNASPHITNILTSQILLHDNASPHITNILTSQIAQMR</sequence>
<evidence type="ECO:0008006" key="4">
    <source>
        <dbReference type="Google" id="ProtNLM"/>
    </source>
</evidence>
<reference evidence="2 3" key="1">
    <citation type="journal article" date="2024" name="BMC Genomics">
        <title>De novo assembly and annotation of Popillia japonica's genome with initial clues to its potential as an invasive pest.</title>
        <authorList>
            <person name="Cucini C."/>
            <person name="Boschi S."/>
            <person name="Funari R."/>
            <person name="Cardaioli E."/>
            <person name="Iannotti N."/>
            <person name="Marturano G."/>
            <person name="Paoli F."/>
            <person name="Bruttini M."/>
            <person name="Carapelli A."/>
            <person name="Frati F."/>
            <person name="Nardi F."/>
        </authorList>
    </citation>
    <scope>NUCLEOTIDE SEQUENCE [LARGE SCALE GENOMIC DNA]</scope>
    <source>
        <strain evidence="2">DMR45628</strain>
    </source>
</reference>
<dbReference type="Proteomes" id="UP001458880">
    <property type="component" value="Unassembled WGS sequence"/>
</dbReference>
<keyword evidence="1" id="KW-0472">Membrane</keyword>
<evidence type="ECO:0000256" key="1">
    <source>
        <dbReference type="SAM" id="Phobius"/>
    </source>
</evidence>
<proteinExistence type="predicted"/>
<protein>
    <recommendedName>
        <fullName evidence="4">Transposase</fullName>
    </recommendedName>
</protein>
<evidence type="ECO:0000313" key="3">
    <source>
        <dbReference type="Proteomes" id="UP001458880"/>
    </source>
</evidence>
<keyword evidence="1" id="KW-1133">Transmembrane helix</keyword>
<comment type="caution">
    <text evidence="2">The sequence shown here is derived from an EMBL/GenBank/DDBJ whole genome shotgun (WGS) entry which is preliminary data.</text>
</comment>
<keyword evidence="1" id="KW-0812">Transmembrane</keyword>
<gene>
    <name evidence="2" type="ORF">QE152_g1856</name>
</gene>
<dbReference type="EMBL" id="JASPKY010000011">
    <property type="protein sequence ID" value="KAK9753741.1"/>
    <property type="molecule type" value="Genomic_DNA"/>
</dbReference>